<reference evidence="2" key="1">
    <citation type="submission" date="2018-05" db="EMBL/GenBank/DDBJ databases">
        <authorList>
            <person name="Lanie J.A."/>
            <person name="Ng W.-L."/>
            <person name="Kazmierczak K.M."/>
            <person name="Andrzejewski T.M."/>
            <person name="Davidsen T.M."/>
            <person name="Wayne K.J."/>
            <person name="Tettelin H."/>
            <person name="Glass J.I."/>
            <person name="Rusch D."/>
            <person name="Podicherti R."/>
            <person name="Tsui H.-C.T."/>
            <person name="Winkler M.E."/>
        </authorList>
    </citation>
    <scope>NUCLEOTIDE SEQUENCE</scope>
</reference>
<sequence>MGDILLWSVMRHNRTHKKSENDAYDRESDSTGASP</sequence>
<feature type="region of interest" description="Disordered" evidence="1">
    <location>
        <begin position="15"/>
        <end position="35"/>
    </location>
</feature>
<proteinExistence type="predicted"/>
<dbReference type="AlphaFoldDB" id="A0A382S2A4"/>
<organism evidence="2">
    <name type="scientific">marine metagenome</name>
    <dbReference type="NCBI Taxonomy" id="408172"/>
    <lineage>
        <taxon>unclassified sequences</taxon>
        <taxon>metagenomes</taxon>
        <taxon>ecological metagenomes</taxon>
    </lineage>
</organism>
<dbReference type="EMBL" id="UINC01125315">
    <property type="protein sequence ID" value="SVD03061.1"/>
    <property type="molecule type" value="Genomic_DNA"/>
</dbReference>
<feature type="compositionally biased region" description="Basic and acidic residues" evidence="1">
    <location>
        <begin position="18"/>
        <end position="29"/>
    </location>
</feature>
<gene>
    <name evidence="2" type="ORF">METZ01_LOCUS355915</name>
</gene>
<evidence type="ECO:0000313" key="2">
    <source>
        <dbReference type="EMBL" id="SVD03061.1"/>
    </source>
</evidence>
<name>A0A382S2A4_9ZZZZ</name>
<accession>A0A382S2A4</accession>
<evidence type="ECO:0000256" key="1">
    <source>
        <dbReference type="SAM" id="MobiDB-lite"/>
    </source>
</evidence>
<protein>
    <submittedName>
        <fullName evidence="2">Uncharacterized protein</fullName>
    </submittedName>
</protein>